<protein>
    <submittedName>
        <fullName evidence="5">Transcriptional regulator, AraC family</fullName>
    </submittedName>
</protein>
<evidence type="ECO:0000313" key="6">
    <source>
        <dbReference type="Proteomes" id="UP000198711"/>
    </source>
</evidence>
<keyword evidence="1" id="KW-0805">Transcription regulation</keyword>
<dbReference type="Gene3D" id="2.60.120.10">
    <property type="entry name" value="Jelly Rolls"/>
    <property type="match status" value="1"/>
</dbReference>
<sequence length="273" mass="30902">MGKTALDIKDKSETGKLIKIAAFRKDIRKTEPHKHNNYFEIIYLSKGSGTHTIDYNSFKVQPPVIFFVRKEQVHHWELLTTPEGFVLILKKAFIDKSLDNELKSLLTKISSLSSLQVRDTDTLNTIFQLLTKEGSNISESNFHVVEGLLKALLAKMLEVAKPFMAKTKKSSDLFQSFRELLSKAAEIKNNVAHYAALLNTTPQNLNTACRKSANQSASEILAEHIINEAKRQLIYTDNTIAEISYSLSFSDPSHFVKYFKRFAGTTPQAFRSL</sequence>
<dbReference type="InterPro" id="IPR011051">
    <property type="entry name" value="RmlC_Cupin_sf"/>
</dbReference>
<dbReference type="PANTHER" id="PTHR43280">
    <property type="entry name" value="ARAC-FAMILY TRANSCRIPTIONAL REGULATOR"/>
    <property type="match status" value="1"/>
</dbReference>
<keyword evidence="2" id="KW-0238">DNA-binding</keyword>
<organism evidence="5 6">
    <name type="scientific">Hydrobacter penzbergensis</name>
    <dbReference type="NCBI Taxonomy" id="1235997"/>
    <lineage>
        <taxon>Bacteria</taxon>
        <taxon>Pseudomonadati</taxon>
        <taxon>Bacteroidota</taxon>
        <taxon>Chitinophagia</taxon>
        <taxon>Chitinophagales</taxon>
        <taxon>Chitinophagaceae</taxon>
        <taxon>Hydrobacter</taxon>
    </lineage>
</organism>
<keyword evidence="6" id="KW-1185">Reference proteome</keyword>
<dbReference type="SUPFAM" id="SSF51182">
    <property type="entry name" value="RmlC-like cupins"/>
    <property type="match status" value="1"/>
</dbReference>
<dbReference type="InterPro" id="IPR003313">
    <property type="entry name" value="AraC-bd"/>
</dbReference>
<accession>A0A8X8IEV6</accession>
<dbReference type="PANTHER" id="PTHR43280:SF32">
    <property type="entry name" value="TRANSCRIPTIONAL REGULATORY PROTEIN"/>
    <property type="match status" value="1"/>
</dbReference>
<dbReference type="InterPro" id="IPR020449">
    <property type="entry name" value="Tscrpt_reg_AraC-type_HTH"/>
</dbReference>
<feature type="domain" description="HTH araC/xylS-type" evidence="4">
    <location>
        <begin position="175"/>
        <end position="273"/>
    </location>
</feature>
<evidence type="ECO:0000256" key="3">
    <source>
        <dbReference type="ARBA" id="ARBA00023163"/>
    </source>
</evidence>
<evidence type="ECO:0000313" key="5">
    <source>
        <dbReference type="EMBL" id="SDW52209.1"/>
    </source>
</evidence>
<evidence type="ECO:0000259" key="4">
    <source>
        <dbReference type="PROSITE" id="PS01124"/>
    </source>
</evidence>
<comment type="caution">
    <text evidence="5">The sequence shown here is derived from an EMBL/GenBank/DDBJ whole genome shotgun (WGS) entry which is preliminary data.</text>
</comment>
<gene>
    <name evidence="5" type="ORF">SAMN05444410_103186</name>
</gene>
<dbReference type="Pfam" id="PF02311">
    <property type="entry name" value="AraC_binding"/>
    <property type="match status" value="1"/>
</dbReference>
<dbReference type="AlphaFoldDB" id="A0A8X8IEV6"/>
<dbReference type="Gene3D" id="1.10.10.60">
    <property type="entry name" value="Homeodomain-like"/>
    <property type="match status" value="1"/>
</dbReference>
<dbReference type="RefSeq" id="WP_092722792.1">
    <property type="nucleotide sequence ID" value="NZ_FNNO01000003.1"/>
</dbReference>
<name>A0A8X8IEV6_9BACT</name>
<dbReference type="EMBL" id="FNNO01000003">
    <property type="protein sequence ID" value="SDW52209.1"/>
    <property type="molecule type" value="Genomic_DNA"/>
</dbReference>
<dbReference type="Proteomes" id="UP000198711">
    <property type="component" value="Unassembled WGS sequence"/>
</dbReference>
<evidence type="ECO:0000256" key="1">
    <source>
        <dbReference type="ARBA" id="ARBA00023015"/>
    </source>
</evidence>
<dbReference type="SUPFAM" id="SSF46689">
    <property type="entry name" value="Homeodomain-like"/>
    <property type="match status" value="1"/>
</dbReference>
<dbReference type="InterPro" id="IPR018060">
    <property type="entry name" value="HTH_AraC"/>
</dbReference>
<dbReference type="SMART" id="SM00342">
    <property type="entry name" value="HTH_ARAC"/>
    <property type="match status" value="1"/>
</dbReference>
<keyword evidence="3" id="KW-0804">Transcription</keyword>
<dbReference type="PRINTS" id="PR00032">
    <property type="entry name" value="HTHARAC"/>
</dbReference>
<dbReference type="GO" id="GO:0003700">
    <property type="term" value="F:DNA-binding transcription factor activity"/>
    <property type="evidence" value="ECO:0007669"/>
    <property type="project" value="InterPro"/>
</dbReference>
<dbReference type="Pfam" id="PF12833">
    <property type="entry name" value="HTH_18"/>
    <property type="match status" value="1"/>
</dbReference>
<dbReference type="PROSITE" id="PS01124">
    <property type="entry name" value="HTH_ARAC_FAMILY_2"/>
    <property type="match status" value="1"/>
</dbReference>
<dbReference type="InterPro" id="IPR014710">
    <property type="entry name" value="RmlC-like_jellyroll"/>
</dbReference>
<dbReference type="GO" id="GO:0043565">
    <property type="term" value="F:sequence-specific DNA binding"/>
    <property type="evidence" value="ECO:0007669"/>
    <property type="project" value="InterPro"/>
</dbReference>
<proteinExistence type="predicted"/>
<evidence type="ECO:0000256" key="2">
    <source>
        <dbReference type="ARBA" id="ARBA00023125"/>
    </source>
</evidence>
<dbReference type="InterPro" id="IPR009057">
    <property type="entry name" value="Homeodomain-like_sf"/>
</dbReference>
<reference evidence="5 6" key="1">
    <citation type="submission" date="2016-10" db="EMBL/GenBank/DDBJ databases">
        <authorList>
            <person name="Varghese N."/>
            <person name="Submissions S."/>
        </authorList>
    </citation>
    <scope>NUCLEOTIDE SEQUENCE [LARGE SCALE GENOMIC DNA]</scope>
    <source>
        <strain evidence="5 6">DSM 25353</strain>
    </source>
</reference>